<accession>A0ABR0DK80</accession>
<gene>
    <name evidence="2" type="ORF">RD792_005462</name>
</gene>
<sequence length="224" mass="25033">MAKKSRLRGHFGELSVLPSGSFTVDKCFDASNLSLRETIVSELLPIQTELSRTKQGPYLLKKLDVEGFARRPDQWKSRQASKESAYKEFYAAFGSKESKSSGSENFLADNRPKSQPEKLKDMRKEIETHLSSGAAPFLAHQGSTKGKKSGNKRESKGFANDVIDDDSSKRKNKRQKMENAEKNSNDEKTIHSEKSSSGNNEKKRRKKDGLSKSSKKKVKAGISD</sequence>
<feature type="region of interest" description="Disordered" evidence="1">
    <location>
        <begin position="95"/>
        <end position="224"/>
    </location>
</feature>
<dbReference type="SUPFAM" id="SSF48371">
    <property type="entry name" value="ARM repeat"/>
    <property type="match status" value="1"/>
</dbReference>
<protein>
    <submittedName>
        <fullName evidence="2">Uncharacterized protein</fullName>
    </submittedName>
</protein>
<evidence type="ECO:0000313" key="3">
    <source>
        <dbReference type="Proteomes" id="UP001291926"/>
    </source>
</evidence>
<dbReference type="PANTHER" id="PTHR13102:SF0">
    <property type="entry name" value="NUCLEOLAR PROTEIN 9"/>
    <property type="match status" value="1"/>
</dbReference>
<dbReference type="InterPro" id="IPR040000">
    <property type="entry name" value="NOP9"/>
</dbReference>
<dbReference type="EMBL" id="JAYDYQ010001088">
    <property type="protein sequence ID" value="KAK4489650.1"/>
    <property type="molecule type" value="Genomic_DNA"/>
</dbReference>
<feature type="compositionally biased region" description="Basic and acidic residues" evidence="1">
    <location>
        <begin position="175"/>
        <end position="194"/>
    </location>
</feature>
<feature type="compositionally biased region" description="Basic residues" evidence="1">
    <location>
        <begin position="202"/>
        <end position="224"/>
    </location>
</feature>
<keyword evidence="3" id="KW-1185">Reference proteome</keyword>
<evidence type="ECO:0000256" key="1">
    <source>
        <dbReference type="SAM" id="MobiDB-lite"/>
    </source>
</evidence>
<proteinExistence type="predicted"/>
<evidence type="ECO:0000313" key="2">
    <source>
        <dbReference type="EMBL" id="KAK4489650.1"/>
    </source>
</evidence>
<dbReference type="PANTHER" id="PTHR13102">
    <property type="entry name" value="NUCLEOLAR PROTEIN 9"/>
    <property type="match status" value="1"/>
</dbReference>
<organism evidence="2 3">
    <name type="scientific">Penstemon davidsonii</name>
    <dbReference type="NCBI Taxonomy" id="160366"/>
    <lineage>
        <taxon>Eukaryota</taxon>
        <taxon>Viridiplantae</taxon>
        <taxon>Streptophyta</taxon>
        <taxon>Embryophyta</taxon>
        <taxon>Tracheophyta</taxon>
        <taxon>Spermatophyta</taxon>
        <taxon>Magnoliopsida</taxon>
        <taxon>eudicotyledons</taxon>
        <taxon>Gunneridae</taxon>
        <taxon>Pentapetalae</taxon>
        <taxon>asterids</taxon>
        <taxon>lamiids</taxon>
        <taxon>Lamiales</taxon>
        <taxon>Plantaginaceae</taxon>
        <taxon>Cheloneae</taxon>
        <taxon>Penstemon</taxon>
    </lineage>
</organism>
<comment type="caution">
    <text evidence="2">The sequence shown here is derived from an EMBL/GenBank/DDBJ whole genome shotgun (WGS) entry which is preliminary data.</text>
</comment>
<dbReference type="Proteomes" id="UP001291926">
    <property type="component" value="Unassembled WGS sequence"/>
</dbReference>
<name>A0ABR0DK80_9LAMI</name>
<reference evidence="2 3" key="1">
    <citation type="journal article" date="2023" name="bioRxiv">
        <title>Genome report: Whole genome sequence and annotation of Penstemon davidsonii.</title>
        <authorList>
            <person name="Ostevik K.L."/>
            <person name="Alabady M."/>
            <person name="Zhang M."/>
            <person name="Rausher M.D."/>
        </authorList>
    </citation>
    <scope>NUCLEOTIDE SEQUENCE [LARGE SCALE GENOMIC DNA]</scope>
    <source>
        <strain evidence="2">DNT005</strain>
        <tissue evidence="2">Whole leaf</tissue>
    </source>
</reference>
<dbReference type="InterPro" id="IPR016024">
    <property type="entry name" value="ARM-type_fold"/>
</dbReference>
<feature type="compositionally biased region" description="Basic and acidic residues" evidence="1">
    <location>
        <begin position="110"/>
        <end position="128"/>
    </location>
</feature>